<sequence length="151" mass="16182">MKTKDAIRSLGAAMGLPGLALDAENTCNLMIDDRQEVYLSGDPEGSVLRLNAVLGDLAELRVDPTKMLEVNYTAAESGGGALSVNRQTREVVYVRTLDLTGHDERSVTKALESFIGYAAFWLENLGDLTAPDTAALRGPAVSAETETIIRV</sequence>
<organism evidence="1 2">
    <name type="scientific">Roseicyclus marinus</name>
    <dbReference type="NCBI Taxonomy" id="2161673"/>
    <lineage>
        <taxon>Bacteria</taxon>
        <taxon>Pseudomonadati</taxon>
        <taxon>Pseudomonadota</taxon>
        <taxon>Alphaproteobacteria</taxon>
        <taxon>Rhodobacterales</taxon>
        <taxon>Roseobacteraceae</taxon>
        <taxon>Roseicyclus</taxon>
    </lineage>
</organism>
<dbReference type="GO" id="GO:0030254">
    <property type="term" value="P:protein secretion by the type III secretion system"/>
    <property type="evidence" value="ECO:0007669"/>
    <property type="project" value="InterPro"/>
</dbReference>
<dbReference type="Proteomes" id="UP001337723">
    <property type="component" value="Chromosome"/>
</dbReference>
<dbReference type="KEGG" id="rmai:MACH21_07730"/>
<protein>
    <recommendedName>
        <fullName evidence="3">Tir chaperone family protein CesT</fullName>
    </recommendedName>
</protein>
<dbReference type="Gene3D" id="3.30.1460.10">
    <property type="match status" value="1"/>
</dbReference>
<dbReference type="AlphaFoldDB" id="A0AA48HR93"/>
<evidence type="ECO:0000313" key="2">
    <source>
        <dbReference type="Proteomes" id="UP001337723"/>
    </source>
</evidence>
<dbReference type="InterPro" id="IPR010261">
    <property type="entry name" value="Tir_chaperone"/>
</dbReference>
<dbReference type="Pfam" id="PF05932">
    <property type="entry name" value="CesT"/>
    <property type="match status" value="1"/>
</dbReference>
<accession>A0AA48HR93</accession>
<evidence type="ECO:0008006" key="3">
    <source>
        <dbReference type="Google" id="ProtNLM"/>
    </source>
</evidence>
<proteinExistence type="predicted"/>
<keyword evidence="2" id="KW-1185">Reference proteome</keyword>
<dbReference type="SUPFAM" id="SSF69635">
    <property type="entry name" value="Type III secretory system chaperone-like"/>
    <property type="match status" value="1"/>
</dbReference>
<gene>
    <name evidence="1" type="ORF">MACH21_07730</name>
</gene>
<evidence type="ECO:0000313" key="1">
    <source>
        <dbReference type="EMBL" id="BDW84596.1"/>
    </source>
</evidence>
<dbReference type="CDD" id="cd16364">
    <property type="entry name" value="T3SC_I-like"/>
    <property type="match status" value="1"/>
</dbReference>
<reference evidence="1 2" key="1">
    <citation type="submission" date="2023-01" db="EMBL/GenBank/DDBJ databases">
        <title>Complete genome sequence of Roseicyclus marinus strain Dej080120_10.</title>
        <authorList>
            <person name="Ueki S."/>
            <person name="Maruyama F."/>
        </authorList>
    </citation>
    <scope>NUCLEOTIDE SEQUENCE [LARGE SCALE GENOMIC DNA]</scope>
    <source>
        <strain evidence="1 2">Dej080120_10</strain>
    </source>
</reference>
<name>A0AA48HR93_9RHOB</name>
<dbReference type="RefSeq" id="WP_338274590.1">
    <property type="nucleotide sequence ID" value="NZ_AP027266.1"/>
</dbReference>
<dbReference type="EMBL" id="AP027266">
    <property type="protein sequence ID" value="BDW84596.1"/>
    <property type="molecule type" value="Genomic_DNA"/>
</dbReference>